<organism evidence="1">
    <name type="scientific">Spodoptera frugiperda</name>
    <name type="common">Fall armyworm</name>
    <dbReference type="NCBI Taxonomy" id="7108"/>
    <lineage>
        <taxon>Eukaryota</taxon>
        <taxon>Metazoa</taxon>
        <taxon>Ecdysozoa</taxon>
        <taxon>Arthropoda</taxon>
        <taxon>Hexapoda</taxon>
        <taxon>Insecta</taxon>
        <taxon>Pterygota</taxon>
        <taxon>Neoptera</taxon>
        <taxon>Endopterygota</taxon>
        <taxon>Lepidoptera</taxon>
        <taxon>Glossata</taxon>
        <taxon>Ditrysia</taxon>
        <taxon>Noctuoidea</taxon>
        <taxon>Noctuidae</taxon>
        <taxon>Amphipyrinae</taxon>
        <taxon>Spodoptera</taxon>
    </lineage>
</organism>
<name>A0A2H1VJD8_SPOFR</name>
<reference evidence="1" key="1">
    <citation type="submission" date="2016-07" db="EMBL/GenBank/DDBJ databases">
        <authorList>
            <person name="Bretaudeau A."/>
        </authorList>
    </citation>
    <scope>NUCLEOTIDE SEQUENCE</scope>
    <source>
        <strain evidence="1">Rice</strain>
        <tissue evidence="1">Whole body</tissue>
    </source>
</reference>
<gene>
    <name evidence="1" type="ORF">SFRICE_015277</name>
</gene>
<dbReference type="AlphaFoldDB" id="A0A2H1VJD8"/>
<evidence type="ECO:0000313" key="1">
    <source>
        <dbReference type="EMBL" id="SOQ40943.1"/>
    </source>
</evidence>
<protein>
    <submittedName>
        <fullName evidence="1">SFRICE_015277</fullName>
    </submittedName>
</protein>
<dbReference type="EMBL" id="ODYU01002890">
    <property type="protein sequence ID" value="SOQ40943.1"/>
    <property type="molecule type" value="Genomic_DNA"/>
</dbReference>
<proteinExistence type="predicted"/>
<accession>A0A2H1VJD8</accession>
<sequence>MDPGFFLRGEYHSTTSPALGEVEARVSVKLLLTNNHPVPTPAFRAGAPKLENFLQQHLGIKQ</sequence>